<name>A0A7W7NQE1_9SPHN</name>
<keyword evidence="1" id="KW-0812">Transmembrane</keyword>
<dbReference type="GO" id="GO:0006508">
    <property type="term" value="P:proteolysis"/>
    <property type="evidence" value="ECO:0007669"/>
    <property type="project" value="UniProtKB-KW"/>
</dbReference>
<evidence type="ECO:0000313" key="3">
    <source>
        <dbReference type="EMBL" id="MBB4838025.1"/>
    </source>
</evidence>
<reference evidence="3 4" key="1">
    <citation type="submission" date="2020-08" db="EMBL/GenBank/DDBJ databases">
        <title>Functional genomics of gut bacteria from endangered species of beetles.</title>
        <authorList>
            <person name="Carlos-Shanley C."/>
        </authorList>
    </citation>
    <scope>NUCLEOTIDE SEQUENCE [LARGE SCALE GENOMIC DNA]</scope>
    <source>
        <strain evidence="3 4">S00224</strain>
    </source>
</reference>
<sequence>MIRAGRRLHAALVTWPDARGWRAMGRELLWGLPLIALLAFATSLAHFDPMPFGFHWLGVFFTLMLVPALGEELVFRGLIVPPPDRPFPPWQAALAVGMFVLWHPFQAGTFGPPWSAIFLDWRFLMIVTVLGALLVRLYRATGSIWPCVCTHWLIVAGWKLLFAGPIG</sequence>
<organism evidence="3 4">
    <name type="scientific">Sphingomonas kyeonggiensis</name>
    <dbReference type="NCBI Taxonomy" id="1268553"/>
    <lineage>
        <taxon>Bacteria</taxon>
        <taxon>Pseudomonadati</taxon>
        <taxon>Pseudomonadota</taxon>
        <taxon>Alphaproteobacteria</taxon>
        <taxon>Sphingomonadales</taxon>
        <taxon>Sphingomonadaceae</taxon>
        <taxon>Sphingomonas</taxon>
    </lineage>
</organism>
<evidence type="ECO:0000256" key="1">
    <source>
        <dbReference type="SAM" id="Phobius"/>
    </source>
</evidence>
<dbReference type="Pfam" id="PF02517">
    <property type="entry name" value="Rce1-like"/>
    <property type="match status" value="1"/>
</dbReference>
<feature type="transmembrane region" description="Helical" evidence="1">
    <location>
        <begin position="53"/>
        <end position="75"/>
    </location>
</feature>
<keyword evidence="4" id="KW-1185">Reference proteome</keyword>
<keyword evidence="3" id="KW-0645">Protease</keyword>
<comment type="caution">
    <text evidence="3">The sequence shown here is derived from an EMBL/GenBank/DDBJ whole genome shotgun (WGS) entry which is preliminary data.</text>
</comment>
<dbReference type="GO" id="GO:0080120">
    <property type="term" value="P:CAAX-box protein maturation"/>
    <property type="evidence" value="ECO:0007669"/>
    <property type="project" value="UniProtKB-ARBA"/>
</dbReference>
<dbReference type="AlphaFoldDB" id="A0A7W7NQE1"/>
<accession>A0A7W7NQE1</accession>
<evidence type="ECO:0000259" key="2">
    <source>
        <dbReference type="Pfam" id="PF02517"/>
    </source>
</evidence>
<evidence type="ECO:0000313" key="4">
    <source>
        <dbReference type="Proteomes" id="UP000575241"/>
    </source>
</evidence>
<keyword evidence="1" id="KW-0472">Membrane</keyword>
<keyword evidence="1" id="KW-1133">Transmembrane helix</keyword>
<dbReference type="Proteomes" id="UP000575241">
    <property type="component" value="Unassembled WGS sequence"/>
</dbReference>
<feature type="transmembrane region" description="Helical" evidence="1">
    <location>
        <begin position="117"/>
        <end position="135"/>
    </location>
</feature>
<gene>
    <name evidence="3" type="ORF">HNP52_001076</name>
</gene>
<feature type="transmembrane region" description="Helical" evidence="1">
    <location>
        <begin position="28"/>
        <end position="47"/>
    </location>
</feature>
<keyword evidence="3" id="KW-0378">Hydrolase</keyword>
<feature type="transmembrane region" description="Helical" evidence="1">
    <location>
        <begin position="87"/>
        <end position="105"/>
    </location>
</feature>
<dbReference type="RefSeq" id="WP_184163496.1">
    <property type="nucleotide sequence ID" value="NZ_JACHLN010000001.1"/>
</dbReference>
<feature type="domain" description="CAAX prenyl protease 2/Lysostaphin resistance protein A-like" evidence="2">
    <location>
        <begin position="56"/>
        <end position="154"/>
    </location>
</feature>
<protein>
    <submittedName>
        <fullName evidence="3">Putative Abi (CAAX) family protease</fullName>
    </submittedName>
</protein>
<proteinExistence type="predicted"/>
<dbReference type="EMBL" id="JACHLN010000001">
    <property type="protein sequence ID" value="MBB4838025.1"/>
    <property type="molecule type" value="Genomic_DNA"/>
</dbReference>
<dbReference type="InterPro" id="IPR003675">
    <property type="entry name" value="Rce1/LyrA-like_dom"/>
</dbReference>
<dbReference type="GO" id="GO:0004175">
    <property type="term" value="F:endopeptidase activity"/>
    <property type="evidence" value="ECO:0007669"/>
    <property type="project" value="UniProtKB-ARBA"/>
</dbReference>